<dbReference type="Proteomes" id="UP000003891">
    <property type="component" value="Unassembled WGS sequence"/>
</dbReference>
<feature type="region of interest" description="Disordered" evidence="1">
    <location>
        <begin position="387"/>
        <end position="415"/>
    </location>
</feature>
<sequence>MQLRYRLKKFIQIFLCFITLMTTVFIINPGRAEAIGVNRMFQDPQNPNKFYFVGMVYYETWSNAAGQWITKPPGSQTDVDGFDYLFEFNSSRKIKDIRVSKFDYNREYGDEIFLASRSVEMSQNPKSYYVRATSPIYSLTNQPWSGKGTNIANVPVYVIRAMLESDLPVDRKREEEQKGQQFAPLVQGWRYYFPTLFEIELEPAEGNAIIKHYTTTGKPLHGVPGFSDREEKLEKDKPYAFTHTPGNADYTYKGHKKSTIAAPSGGPITPGDPYPFTYDGSFPTYYLYFYYEPTRDTPPPPDPSTGACTEPAPGQTINGRYMDPVVTAKILADQRGSERFDVLQGIPTSESLYGNILARSYLVQNTFVKMTGVCTFEVNVEKSWTLHWDPGKPGPKGPDGKPTTVPDPQQAEEKVTERYTVKRPYSYWVIDNLEVYRINQGLLRNYALPGNEIRLDPQGYQPPQYSTSQTGAFYPPSPPDPIIAPSGSYGGSSYKSKPSPPSENLQSIAEAGVDQVEVANDSLIFNGATIMDSRRTVESGPTPGSIPEPPQIRENVLYKPGNMISSDKANRANTTSAGTIAYGLLPGSINGGSDKEFPIYGINTVTVHTPVVNYSSVTDDRAHNQKTVPNPDRSAFILDRPFTVRIPTSGQHRNIPGYGNRDYAKYVKAKQVYFPFDVYSGDKRTFYPKNTWITIPTAQLDTEFFLPVWVDEGDYQVYFRTIAENAPPDYTTQPGANVDLIHHAATDIEPVEVIGRMYDFHITDIADYNWEGVFRKQKGSAVPSGVSYWTGLRDIDGGVRGNTAPYMLPIAPGKHPAKGYNNAAVKTGYHFKFDLKTKGNMFGAADGIAITPSFYFVGKDGTGRQEVDLYYHSGDRKFIRIGSPEDTEKRYVILNERLRNVPIAELRDTADYLYRQGGASAGMPAEAFTKQYIEKLSKSKTWVGRYDWLMLPSGVRTLIGPKAGLPATVDAGRANAAIQRWYGEYSIPSDVYVVKKGTNIAEHGRTRRLDEKSDIFLKKGYIIVRFNLESIRDGNTARPHLQYIHAPLMNQWRLEGYASSYTDPYGHRFSLLDGDVVFYHGDKSSKGDFLSRVPH</sequence>
<reference evidence="3 4" key="1">
    <citation type="submission" date="2011-09" db="EMBL/GenBank/DDBJ databases">
        <title>The draft genome of Paenibacillus lactis 154.</title>
        <authorList>
            <consortium name="US DOE Joint Genome Institute (JGI-PGF)"/>
            <person name="Lucas S."/>
            <person name="Han J."/>
            <person name="Lapidus A."/>
            <person name="Cheng J.-F."/>
            <person name="Goodwin L."/>
            <person name="Pitluck S."/>
            <person name="Peters L."/>
            <person name="Land M.L."/>
            <person name="Hauser L."/>
            <person name="Siebers A."/>
            <person name="Thelen M."/>
            <person name="Hugenholtz P."/>
            <person name="Allgaier M."/>
            <person name="Woyke T.J."/>
        </authorList>
    </citation>
    <scope>NUCLEOTIDE SEQUENCE [LARGE SCALE GENOMIC DNA]</scope>
    <source>
        <strain evidence="3 4">154</strain>
    </source>
</reference>
<organism evidence="3 4">
    <name type="scientific">Paenibacillus lactis 154</name>
    <dbReference type="NCBI Taxonomy" id="743719"/>
    <lineage>
        <taxon>Bacteria</taxon>
        <taxon>Bacillati</taxon>
        <taxon>Bacillota</taxon>
        <taxon>Bacilli</taxon>
        <taxon>Bacillales</taxon>
        <taxon>Paenibacillaceae</taxon>
        <taxon>Paenibacillus</taxon>
    </lineage>
</organism>
<proteinExistence type="predicted"/>
<evidence type="ECO:0000313" key="4">
    <source>
        <dbReference type="Proteomes" id="UP000003891"/>
    </source>
</evidence>
<dbReference type="PATRIC" id="fig|743719.3.peg.3701"/>
<dbReference type="RefSeq" id="WP_007130806.1">
    <property type="nucleotide sequence ID" value="NZ_AGIP01000008.1"/>
</dbReference>
<feature type="compositionally biased region" description="Low complexity" evidence="1">
    <location>
        <begin position="483"/>
        <end position="497"/>
    </location>
</feature>
<dbReference type="EMBL" id="AGIP01000008">
    <property type="protein sequence ID" value="EHB63004.1"/>
    <property type="molecule type" value="Genomic_DNA"/>
</dbReference>
<dbReference type="AlphaFoldDB" id="G4HI31"/>
<dbReference type="Pfam" id="PF18964">
    <property type="entry name" value="DUF5704"/>
    <property type="match status" value="1"/>
</dbReference>
<dbReference type="eggNOG" id="COG5492">
    <property type="taxonomic scope" value="Bacteria"/>
</dbReference>
<evidence type="ECO:0000256" key="1">
    <source>
        <dbReference type="SAM" id="MobiDB-lite"/>
    </source>
</evidence>
<feature type="domain" description="DUF5704" evidence="2">
    <location>
        <begin position="340"/>
        <end position="521"/>
    </location>
</feature>
<protein>
    <recommendedName>
        <fullName evidence="2">DUF5704 domain-containing protein</fullName>
    </recommendedName>
</protein>
<name>G4HI31_9BACL</name>
<evidence type="ECO:0000259" key="2">
    <source>
        <dbReference type="Pfam" id="PF18964"/>
    </source>
</evidence>
<accession>G4HI31</accession>
<dbReference type="InterPro" id="IPR043759">
    <property type="entry name" value="DUF5704"/>
</dbReference>
<feature type="region of interest" description="Disordered" evidence="1">
    <location>
        <begin position="477"/>
        <end position="505"/>
    </location>
</feature>
<feature type="region of interest" description="Disordered" evidence="1">
    <location>
        <begin position="297"/>
        <end position="319"/>
    </location>
</feature>
<evidence type="ECO:0000313" key="3">
    <source>
        <dbReference type="EMBL" id="EHB63004.1"/>
    </source>
</evidence>
<gene>
    <name evidence="3" type="ORF">PaelaDRAFT_3642</name>
</gene>